<feature type="domain" description="Tryptophan synthase beta chain-like PALP" evidence="5">
    <location>
        <begin position="12"/>
        <end position="299"/>
    </location>
</feature>
<dbReference type="Proteomes" id="UP000289856">
    <property type="component" value="Chromosome"/>
</dbReference>
<comment type="cofactor">
    <cofactor evidence="1">
        <name>pyridoxal 5'-phosphate</name>
        <dbReference type="ChEBI" id="CHEBI:597326"/>
    </cofactor>
</comment>
<evidence type="ECO:0000256" key="3">
    <source>
        <dbReference type="ARBA" id="ARBA00022679"/>
    </source>
</evidence>
<name>A0A3T1CZ00_9BACL</name>
<dbReference type="EMBL" id="AP019400">
    <property type="protein sequence ID" value="BBI31048.1"/>
    <property type="molecule type" value="Genomic_DNA"/>
</dbReference>
<comment type="subunit">
    <text evidence="2">Homodimer.</text>
</comment>
<dbReference type="NCBIfam" id="TIGR03945">
    <property type="entry name" value="PLP_SbnA_fam"/>
    <property type="match status" value="1"/>
</dbReference>
<dbReference type="AlphaFoldDB" id="A0A3T1CZ00"/>
<dbReference type="PANTHER" id="PTHR10314">
    <property type="entry name" value="CYSTATHIONINE BETA-SYNTHASE"/>
    <property type="match status" value="1"/>
</dbReference>
<dbReference type="SUPFAM" id="SSF53686">
    <property type="entry name" value="Tryptophan synthase beta subunit-like PLP-dependent enzymes"/>
    <property type="match status" value="1"/>
</dbReference>
<dbReference type="GO" id="GO:1901605">
    <property type="term" value="P:alpha-amino acid metabolic process"/>
    <property type="evidence" value="ECO:0007669"/>
    <property type="project" value="UniProtKB-ARBA"/>
</dbReference>
<dbReference type="GO" id="GO:0016740">
    <property type="term" value="F:transferase activity"/>
    <property type="evidence" value="ECO:0007669"/>
    <property type="project" value="UniProtKB-KW"/>
</dbReference>
<evidence type="ECO:0000313" key="6">
    <source>
        <dbReference type="EMBL" id="BBI31048.1"/>
    </source>
</evidence>
<dbReference type="KEGG" id="cohn:KCTCHS21_04470"/>
<protein>
    <submittedName>
        <fullName evidence="6">2,3-diaminopropionate biosynthesis protein SbnA</fullName>
    </submittedName>
</protein>
<dbReference type="InterPro" id="IPR050214">
    <property type="entry name" value="Cys_Synth/Cystath_Beta-Synth"/>
</dbReference>
<evidence type="ECO:0000256" key="2">
    <source>
        <dbReference type="ARBA" id="ARBA00011738"/>
    </source>
</evidence>
<dbReference type="InterPro" id="IPR001926">
    <property type="entry name" value="TrpB-like_PALP"/>
</dbReference>
<evidence type="ECO:0000259" key="5">
    <source>
        <dbReference type="Pfam" id="PF00291"/>
    </source>
</evidence>
<dbReference type="Gene3D" id="3.40.50.1100">
    <property type="match status" value="2"/>
</dbReference>
<keyword evidence="3" id="KW-0808">Transferase</keyword>
<evidence type="ECO:0000313" key="7">
    <source>
        <dbReference type="Proteomes" id="UP000289856"/>
    </source>
</evidence>
<dbReference type="Pfam" id="PF00291">
    <property type="entry name" value="PALP"/>
    <property type="match status" value="1"/>
</dbReference>
<keyword evidence="7" id="KW-1185">Reference proteome</keyword>
<evidence type="ECO:0000256" key="1">
    <source>
        <dbReference type="ARBA" id="ARBA00001933"/>
    </source>
</evidence>
<gene>
    <name evidence="6" type="ORF">KCTCHS21_04470</name>
</gene>
<proteinExistence type="predicted"/>
<dbReference type="InterPro" id="IPR036052">
    <property type="entry name" value="TrpB-like_PALP_sf"/>
</dbReference>
<evidence type="ECO:0000256" key="4">
    <source>
        <dbReference type="ARBA" id="ARBA00022898"/>
    </source>
</evidence>
<reference evidence="6 7" key="1">
    <citation type="submission" date="2019-01" db="EMBL/GenBank/DDBJ databases">
        <title>Complete genome sequence of Cohnella hallensis HS21 isolated from Korean fir (Abies koreana) rhizospheric soil.</title>
        <authorList>
            <person name="Jiang L."/>
            <person name="Kang S.W."/>
            <person name="Kim S."/>
            <person name="Jung J."/>
            <person name="Kim C.Y."/>
            <person name="Kim D.H."/>
            <person name="Kim S.W."/>
            <person name="Lee J."/>
        </authorList>
    </citation>
    <scope>NUCLEOTIDE SEQUENCE [LARGE SCALE GENOMIC DNA]</scope>
    <source>
        <strain evidence="6 7">HS21</strain>
    </source>
</reference>
<accession>A0A3T1CZ00</accession>
<keyword evidence="4" id="KW-0663">Pyridoxal phosphate</keyword>
<dbReference type="CDD" id="cd01561">
    <property type="entry name" value="CBS_like"/>
    <property type="match status" value="1"/>
</dbReference>
<dbReference type="InterPro" id="IPR023927">
    <property type="entry name" value="SbnA"/>
</dbReference>
<organism evidence="6 7">
    <name type="scientific">Cohnella abietis</name>
    <dbReference type="NCBI Taxonomy" id="2507935"/>
    <lineage>
        <taxon>Bacteria</taxon>
        <taxon>Bacillati</taxon>
        <taxon>Bacillota</taxon>
        <taxon>Bacilli</taxon>
        <taxon>Bacillales</taxon>
        <taxon>Paenibacillaceae</taxon>
        <taxon>Cohnella</taxon>
    </lineage>
</organism>
<sequence length="319" mass="34939">MVMEITDSGLLGTIGRTPLVPLRQLFLDAPFQVFGKLEMTNPGGSSKDRPALYIIKEAIRSGEINKDTTIIESSSGNMAVSLAQICRYVGLRFICVVDPRTTEAHQRLIRILGGELEMISQPDAVSGDYLPARIARVKQLQQEIGNCYWTNQYGNPNNYLAHYHTTMPEILEVLPEIDYLFCGVSSCGTIRGCAERLKEDNHDAKIIAVDALGSVIFGGMKGVRQFPGLGAAVPPPIRRMDLIDQVVYVSERQSVVGCSDLVRLESILAGASSGGVIAAIRSIQDEIPSGAKCVAILPDRGDRYLDTVYNEEWVRTHVT</sequence>